<dbReference type="Proteomes" id="UP000192422">
    <property type="component" value="Chromosome"/>
</dbReference>
<proteinExistence type="predicted"/>
<gene>
    <name evidence="2" type="ORF">AKL02_017630</name>
</gene>
<protein>
    <submittedName>
        <fullName evidence="2">Uncharacterized protein</fullName>
    </submittedName>
</protein>
<organism evidence="2 3">
    <name type="scientific">Thioclava electrotropha</name>
    <dbReference type="NCBI Taxonomy" id="1549850"/>
    <lineage>
        <taxon>Bacteria</taxon>
        <taxon>Pseudomonadati</taxon>
        <taxon>Pseudomonadota</taxon>
        <taxon>Alphaproteobacteria</taxon>
        <taxon>Rhodobacterales</taxon>
        <taxon>Paracoccaceae</taxon>
        <taxon>Thioclava</taxon>
    </lineage>
</organism>
<keyword evidence="3" id="KW-1185">Reference proteome</keyword>
<name>A0ABX6YNK0_9RHOB</name>
<evidence type="ECO:0000256" key="1">
    <source>
        <dbReference type="SAM" id="MobiDB-lite"/>
    </source>
</evidence>
<feature type="region of interest" description="Disordered" evidence="1">
    <location>
        <begin position="30"/>
        <end position="50"/>
    </location>
</feature>
<evidence type="ECO:0000313" key="2">
    <source>
        <dbReference type="EMBL" id="QPZ89411.1"/>
    </source>
</evidence>
<evidence type="ECO:0000313" key="3">
    <source>
        <dbReference type="Proteomes" id="UP000192422"/>
    </source>
</evidence>
<dbReference type="EMBL" id="CP053562">
    <property type="protein sequence ID" value="QPZ89411.1"/>
    <property type="molecule type" value="Genomic_DNA"/>
</dbReference>
<sequence length="50" mass="5622">MKSLVRLWRQSRPLKRDLAVSILLDVSRSTESAVSGCHSHNMTDVGHSYP</sequence>
<feature type="compositionally biased region" description="Polar residues" evidence="1">
    <location>
        <begin position="30"/>
        <end position="42"/>
    </location>
</feature>
<reference evidence="2 3" key="1">
    <citation type="submission" date="2020-05" db="EMBL/GenBank/DDBJ databases">
        <title>Thioclava electrotropha strain Elox9 finished genome.</title>
        <authorList>
            <person name="Rowe A.R."/>
            <person name="Wilbanks E.G."/>
        </authorList>
    </citation>
    <scope>NUCLEOTIDE SEQUENCE [LARGE SCALE GENOMIC DNA]</scope>
    <source>
        <strain evidence="2 3">Elox9</strain>
    </source>
</reference>
<accession>A0ABX6YNK0</accession>
<dbReference type="RefSeq" id="WP_165756990.1">
    <property type="nucleotide sequence ID" value="NZ_CP053562.1"/>
</dbReference>